<evidence type="ECO:0000256" key="6">
    <source>
        <dbReference type="PROSITE-ProRule" id="PRU00169"/>
    </source>
</evidence>
<proteinExistence type="predicted"/>
<keyword evidence="6" id="KW-0597">Phosphoprotein</keyword>
<name>A0A3E3I0G5_9FIRM</name>
<dbReference type="GO" id="GO:0003700">
    <property type="term" value="F:DNA-binding transcription factor activity"/>
    <property type="evidence" value="ECO:0007669"/>
    <property type="project" value="InterPro"/>
</dbReference>
<evidence type="ECO:0000313" key="9">
    <source>
        <dbReference type="EMBL" id="RGE57720.1"/>
    </source>
</evidence>
<gene>
    <name evidence="9" type="ORF">DXC51_18695</name>
</gene>
<keyword evidence="4" id="KW-0804">Transcription</keyword>
<dbReference type="InterPro" id="IPR018062">
    <property type="entry name" value="HTH_AraC-typ_CS"/>
</dbReference>
<feature type="domain" description="HTH araC/xylS-type" evidence="7">
    <location>
        <begin position="346"/>
        <end position="444"/>
    </location>
</feature>
<dbReference type="SUPFAM" id="SSF46689">
    <property type="entry name" value="Homeodomain-like"/>
    <property type="match status" value="2"/>
</dbReference>
<dbReference type="GO" id="GO:0043565">
    <property type="term" value="F:sequence-specific DNA binding"/>
    <property type="evidence" value="ECO:0007669"/>
    <property type="project" value="InterPro"/>
</dbReference>
<evidence type="ECO:0000256" key="4">
    <source>
        <dbReference type="ARBA" id="ARBA00023163"/>
    </source>
</evidence>
<evidence type="ECO:0000256" key="1">
    <source>
        <dbReference type="ARBA" id="ARBA00018672"/>
    </source>
</evidence>
<reference evidence="9" key="1">
    <citation type="submission" date="2018-08" db="EMBL/GenBank/DDBJ databases">
        <title>A genome reference for cultivated species of the human gut microbiota.</title>
        <authorList>
            <person name="Zou Y."/>
            <person name="Xue W."/>
            <person name="Luo G."/>
        </authorList>
    </citation>
    <scope>NUCLEOTIDE SEQUENCE [LARGE SCALE GENOMIC DNA]</scope>
    <source>
        <strain evidence="9">TF05-5AC</strain>
    </source>
</reference>
<dbReference type="Pfam" id="PF12833">
    <property type="entry name" value="HTH_18"/>
    <property type="match status" value="1"/>
</dbReference>
<dbReference type="PROSITE" id="PS00041">
    <property type="entry name" value="HTH_ARAC_FAMILY_1"/>
    <property type="match status" value="1"/>
</dbReference>
<comment type="function">
    <text evidence="5">May play the central regulatory role in sporulation. It may be an element of the effector pathway responsible for the activation of sporulation genes in response to nutritional stress. Spo0A may act in concert with spo0H (a sigma factor) to control the expression of some genes that are critical to the sporulation process.</text>
</comment>
<accession>A0A3E3I0G5</accession>
<dbReference type="InterPro" id="IPR018060">
    <property type="entry name" value="HTH_AraC"/>
</dbReference>
<dbReference type="SMART" id="SM00448">
    <property type="entry name" value="REC"/>
    <property type="match status" value="1"/>
</dbReference>
<sequence length="454" mass="51435">MLNCVSLSFMIHLFVVYFLYMPVTGCNIRPVLSKTPLNQCSRRPEMIPTLIADDSIAELDVILYLIKKYALPLEPAVASDGEEALHYIQQSPVELLITDIRMPFMDGLALSAKALAVNPYLKIIISSGYQDFSYAKTAISLGVEEYLLKPIQPQEFTQIILRIADKLEKEKQKRQADHLQLAYSRDQITQQLLRGALRSGKDGMLPREIRSLMPDKGELLLLTAESGSLSSLFNLKAEICQLASQFFNYPARCIPIDSQFLLLAVDFSIPADEECGNAKKRADKFVERLKNMYHLPFRGTSSSMPAPEQLLPTVQAMELSLSDTPPEPSENKQEIKNLDSANGKVRFVCEYISTHYQENLSLEALAEISYLHPDYLSRIFKKETGMNLNRYIKTFRLNQACRQLETTQQKITAISASVGYQNCAYFIRSFTEHFGISPEKYRQQHNQFSGGKSL</sequence>
<dbReference type="Gene3D" id="3.40.50.2300">
    <property type="match status" value="1"/>
</dbReference>
<evidence type="ECO:0000259" key="7">
    <source>
        <dbReference type="PROSITE" id="PS01124"/>
    </source>
</evidence>
<dbReference type="PROSITE" id="PS50110">
    <property type="entry name" value="RESPONSE_REGULATORY"/>
    <property type="match status" value="1"/>
</dbReference>
<keyword evidence="10" id="KW-1185">Reference proteome</keyword>
<dbReference type="InterPro" id="IPR011006">
    <property type="entry name" value="CheY-like_superfamily"/>
</dbReference>
<dbReference type="SMART" id="SM00342">
    <property type="entry name" value="HTH_ARAC"/>
    <property type="match status" value="1"/>
</dbReference>
<dbReference type="PRINTS" id="PR00032">
    <property type="entry name" value="HTHARAC"/>
</dbReference>
<dbReference type="SUPFAM" id="SSF52172">
    <property type="entry name" value="CheY-like"/>
    <property type="match status" value="1"/>
</dbReference>
<evidence type="ECO:0000256" key="3">
    <source>
        <dbReference type="ARBA" id="ARBA00023125"/>
    </source>
</evidence>
<evidence type="ECO:0000256" key="5">
    <source>
        <dbReference type="ARBA" id="ARBA00024867"/>
    </source>
</evidence>
<dbReference type="Proteomes" id="UP000260812">
    <property type="component" value="Unassembled WGS sequence"/>
</dbReference>
<dbReference type="PANTHER" id="PTHR43280">
    <property type="entry name" value="ARAC-FAMILY TRANSCRIPTIONAL REGULATOR"/>
    <property type="match status" value="1"/>
</dbReference>
<comment type="caution">
    <text evidence="9">The sequence shown here is derived from an EMBL/GenBank/DDBJ whole genome shotgun (WGS) entry which is preliminary data.</text>
</comment>
<feature type="modified residue" description="4-aspartylphosphate" evidence="6">
    <location>
        <position position="99"/>
    </location>
</feature>
<dbReference type="Gene3D" id="1.10.10.60">
    <property type="entry name" value="Homeodomain-like"/>
    <property type="match status" value="2"/>
</dbReference>
<dbReference type="PANTHER" id="PTHR43280:SF2">
    <property type="entry name" value="HTH-TYPE TRANSCRIPTIONAL REGULATOR EXSA"/>
    <property type="match status" value="1"/>
</dbReference>
<dbReference type="CDD" id="cd17536">
    <property type="entry name" value="REC_YesN-like"/>
    <property type="match status" value="1"/>
</dbReference>
<dbReference type="InterPro" id="IPR009057">
    <property type="entry name" value="Homeodomain-like_sf"/>
</dbReference>
<dbReference type="EMBL" id="QVLV01000014">
    <property type="protein sequence ID" value="RGE57720.1"/>
    <property type="molecule type" value="Genomic_DNA"/>
</dbReference>
<evidence type="ECO:0000256" key="2">
    <source>
        <dbReference type="ARBA" id="ARBA00023015"/>
    </source>
</evidence>
<dbReference type="InterPro" id="IPR001789">
    <property type="entry name" value="Sig_transdc_resp-reg_receiver"/>
</dbReference>
<evidence type="ECO:0000313" key="10">
    <source>
        <dbReference type="Proteomes" id="UP000260812"/>
    </source>
</evidence>
<keyword evidence="3" id="KW-0238">DNA-binding</keyword>
<dbReference type="Pfam" id="PF00072">
    <property type="entry name" value="Response_reg"/>
    <property type="match status" value="1"/>
</dbReference>
<dbReference type="InterPro" id="IPR020449">
    <property type="entry name" value="Tscrpt_reg_AraC-type_HTH"/>
</dbReference>
<dbReference type="GO" id="GO:0000160">
    <property type="term" value="P:phosphorelay signal transduction system"/>
    <property type="evidence" value="ECO:0007669"/>
    <property type="project" value="InterPro"/>
</dbReference>
<feature type="domain" description="Response regulatory" evidence="8">
    <location>
        <begin position="48"/>
        <end position="164"/>
    </location>
</feature>
<organism evidence="9 10">
    <name type="scientific">Eisenbergiella massiliensis</name>
    <dbReference type="NCBI Taxonomy" id="1720294"/>
    <lineage>
        <taxon>Bacteria</taxon>
        <taxon>Bacillati</taxon>
        <taxon>Bacillota</taxon>
        <taxon>Clostridia</taxon>
        <taxon>Lachnospirales</taxon>
        <taxon>Lachnospiraceae</taxon>
        <taxon>Eisenbergiella</taxon>
    </lineage>
</organism>
<keyword evidence="2" id="KW-0805">Transcription regulation</keyword>
<evidence type="ECO:0000259" key="8">
    <source>
        <dbReference type="PROSITE" id="PS50110"/>
    </source>
</evidence>
<dbReference type="PROSITE" id="PS01124">
    <property type="entry name" value="HTH_ARAC_FAMILY_2"/>
    <property type="match status" value="1"/>
</dbReference>
<protein>
    <recommendedName>
        <fullName evidence="1">Stage 0 sporulation protein A homolog</fullName>
    </recommendedName>
</protein>
<dbReference type="AlphaFoldDB" id="A0A3E3I0G5"/>